<dbReference type="Proteomes" id="UP001595816">
    <property type="component" value="Unassembled WGS sequence"/>
</dbReference>
<evidence type="ECO:0000313" key="3">
    <source>
        <dbReference type="Proteomes" id="UP001595816"/>
    </source>
</evidence>
<feature type="chain" id="PRO_5045102034" description="Lipoprotein" evidence="1">
    <location>
        <begin position="20"/>
        <end position="174"/>
    </location>
</feature>
<organism evidence="2 3">
    <name type="scientific">Hamadaea flava</name>
    <dbReference type="NCBI Taxonomy" id="1742688"/>
    <lineage>
        <taxon>Bacteria</taxon>
        <taxon>Bacillati</taxon>
        <taxon>Actinomycetota</taxon>
        <taxon>Actinomycetes</taxon>
        <taxon>Micromonosporales</taxon>
        <taxon>Micromonosporaceae</taxon>
        <taxon>Hamadaea</taxon>
    </lineage>
</organism>
<evidence type="ECO:0008006" key="4">
    <source>
        <dbReference type="Google" id="ProtNLM"/>
    </source>
</evidence>
<keyword evidence="3" id="KW-1185">Reference proteome</keyword>
<dbReference type="PROSITE" id="PS51257">
    <property type="entry name" value="PROKAR_LIPOPROTEIN"/>
    <property type="match status" value="1"/>
</dbReference>
<proteinExistence type="predicted"/>
<keyword evidence="1" id="KW-0732">Signal</keyword>
<feature type="signal peptide" evidence="1">
    <location>
        <begin position="1"/>
        <end position="19"/>
    </location>
</feature>
<evidence type="ECO:0000256" key="1">
    <source>
        <dbReference type="SAM" id="SignalP"/>
    </source>
</evidence>
<name>A0ABV8LS89_9ACTN</name>
<dbReference type="RefSeq" id="WP_253761933.1">
    <property type="nucleotide sequence ID" value="NZ_JAMZDZ010000001.1"/>
</dbReference>
<sequence>MRRILLIAAAAALATLALAACKSSDGDGIATVQGTASPTPTASFEPDRAGFARCMREHHVNIPDPVAGQQWQLNKPDNVTREQFEAAANACQSFLGESILGQPPSPEEMEKLRAFAVCMREHGVEMTDPLPDGNMKINGRLGQLNRTQLNADPQFRAAEDACKHLLPVDDGKKK</sequence>
<accession>A0ABV8LS89</accession>
<reference evidence="3" key="1">
    <citation type="journal article" date="2019" name="Int. J. Syst. Evol. Microbiol.">
        <title>The Global Catalogue of Microorganisms (GCM) 10K type strain sequencing project: providing services to taxonomists for standard genome sequencing and annotation.</title>
        <authorList>
            <consortium name="The Broad Institute Genomics Platform"/>
            <consortium name="The Broad Institute Genome Sequencing Center for Infectious Disease"/>
            <person name="Wu L."/>
            <person name="Ma J."/>
        </authorList>
    </citation>
    <scope>NUCLEOTIDE SEQUENCE [LARGE SCALE GENOMIC DNA]</scope>
    <source>
        <strain evidence="3">CGMCC 4.7289</strain>
    </source>
</reference>
<dbReference type="EMBL" id="JBHSAY010000015">
    <property type="protein sequence ID" value="MFC4133867.1"/>
    <property type="molecule type" value="Genomic_DNA"/>
</dbReference>
<comment type="caution">
    <text evidence="2">The sequence shown here is derived from an EMBL/GenBank/DDBJ whole genome shotgun (WGS) entry which is preliminary data.</text>
</comment>
<protein>
    <recommendedName>
        <fullName evidence="4">Lipoprotein</fullName>
    </recommendedName>
</protein>
<gene>
    <name evidence="2" type="ORF">ACFOZ4_24910</name>
</gene>
<evidence type="ECO:0000313" key="2">
    <source>
        <dbReference type="EMBL" id="MFC4133867.1"/>
    </source>
</evidence>